<dbReference type="AlphaFoldDB" id="A0A512RIK6"/>
<sequence length="122" mass="12831">MKKIVLLSFLVIPAITYAQRKSVDNVYGDVQTWQKRKPNPAYKIGTGGGLLAAGTALTAGAAIYSLNITKNEEKTVVYVGAGVGAAFAIIGGIMIGQGAKDISKRLSVSGMKFTGSSIVYRF</sequence>
<dbReference type="RefSeq" id="WP_146859864.1">
    <property type="nucleotide sequence ID" value="NZ_BKAU01000001.1"/>
</dbReference>
<keyword evidence="1" id="KW-0472">Membrane</keyword>
<evidence type="ECO:0000313" key="2">
    <source>
        <dbReference type="EMBL" id="GEP95536.1"/>
    </source>
</evidence>
<comment type="caution">
    <text evidence="2">The sequence shown here is derived from an EMBL/GenBank/DDBJ whole genome shotgun (WGS) entry which is preliminary data.</text>
</comment>
<dbReference type="Proteomes" id="UP000321436">
    <property type="component" value="Unassembled WGS sequence"/>
</dbReference>
<gene>
    <name evidence="2" type="ORF">CCY01nite_17960</name>
</gene>
<feature type="transmembrane region" description="Helical" evidence="1">
    <location>
        <begin position="76"/>
        <end position="96"/>
    </location>
</feature>
<keyword evidence="1" id="KW-0812">Transmembrane</keyword>
<feature type="transmembrane region" description="Helical" evidence="1">
    <location>
        <begin position="44"/>
        <end position="64"/>
    </location>
</feature>
<dbReference type="EMBL" id="BKAU01000001">
    <property type="protein sequence ID" value="GEP95536.1"/>
    <property type="molecule type" value="Genomic_DNA"/>
</dbReference>
<keyword evidence="1" id="KW-1133">Transmembrane helix</keyword>
<evidence type="ECO:0000313" key="3">
    <source>
        <dbReference type="Proteomes" id="UP000321436"/>
    </source>
</evidence>
<organism evidence="2 3">
    <name type="scientific">Chitinophaga cymbidii</name>
    <dbReference type="NCBI Taxonomy" id="1096750"/>
    <lineage>
        <taxon>Bacteria</taxon>
        <taxon>Pseudomonadati</taxon>
        <taxon>Bacteroidota</taxon>
        <taxon>Chitinophagia</taxon>
        <taxon>Chitinophagales</taxon>
        <taxon>Chitinophagaceae</taxon>
        <taxon>Chitinophaga</taxon>
    </lineage>
</organism>
<keyword evidence="3" id="KW-1185">Reference proteome</keyword>
<protein>
    <submittedName>
        <fullName evidence="2">Uncharacterized protein</fullName>
    </submittedName>
</protein>
<proteinExistence type="predicted"/>
<accession>A0A512RIK6</accession>
<reference evidence="2 3" key="1">
    <citation type="submission" date="2019-07" db="EMBL/GenBank/DDBJ databases">
        <title>Whole genome shotgun sequence of Chitinophaga cymbidii NBRC 109752.</title>
        <authorList>
            <person name="Hosoyama A."/>
            <person name="Uohara A."/>
            <person name="Ohji S."/>
            <person name="Ichikawa N."/>
        </authorList>
    </citation>
    <scope>NUCLEOTIDE SEQUENCE [LARGE SCALE GENOMIC DNA]</scope>
    <source>
        <strain evidence="2 3">NBRC 109752</strain>
    </source>
</reference>
<name>A0A512RIK6_9BACT</name>
<evidence type="ECO:0000256" key="1">
    <source>
        <dbReference type="SAM" id="Phobius"/>
    </source>
</evidence>